<gene>
    <name evidence="2" type="ORF">HPB48_009643</name>
</gene>
<dbReference type="EMBL" id="JABSTR010000003">
    <property type="protein sequence ID" value="KAH9365103.1"/>
    <property type="molecule type" value="Genomic_DNA"/>
</dbReference>
<feature type="compositionally biased region" description="Basic and acidic residues" evidence="1">
    <location>
        <begin position="68"/>
        <end position="83"/>
    </location>
</feature>
<comment type="caution">
    <text evidence="2">The sequence shown here is derived from an EMBL/GenBank/DDBJ whole genome shotgun (WGS) entry which is preliminary data.</text>
</comment>
<dbReference type="AlphaFoldDB" id="A0A9J6FQJ0"/>
<evidence type="ECO:0000256" key="1">
    <source>
        <dbReference type="SAM" id="MobiDB-lite"/>
    </source>
</evidence>
<dbReference type="OrthoDB" id="10495595at2759"/>
<accession>A0A9J6FQJ0</accession>
<protein>
    <submittedName>
        <fullName evidence="2">Uncharacterized protein</fullName>
    </submittedName>
</protein>
<sequence length="153" mass="17957">MHCAIKFEEKLGVPKTSKLLRAWIDQNGTRTASQVLLNKLIHLTEWSDKEFIKRLADKYLSTDPPEDQPEHKGEPNEDLDRPVTTEELIAQLTLIKMAALDRTRLQHEKLFNLDDDTIAHLVEPFILQYWDRGFIPPKWNKVEMRFLPKPNKD</sequence>
<dbReference type="OMA" id="VEMRFLP"/>
<name>A0A9J6FQJ0_HAELO</name>
<dbReference type="VEuPathDB" id="VectorBase:HLOH_048532"/>
<evidence type="ECO:0000313" key="3">
    <source>
        <dbReference type="Proteomes" id="UP000821853"/>
    </source>
</evidence>
<evidence type="ECO:0000313" key="2">
    <source>
        <dbReference type="EMBL" id="KAH9365103.1"/>
    </source>
</evidence>
<feature type="region of interest" description="Disordered" evidence="1">
    <location>
        <begin position="60"/>
        <end position="83"/>
    </location>
</feature>
<dbReference type="Proteomes" id="UP000821853">
    <property type="component" value="Unassembled WGS sequence"/>
</dbReference>
<organism evidence="2 3">
    <name type="scientific">Haemaphysalis longicornis</name>
    <name type="common">Bush tick</name>
    <dbReference type="NCBI Taxonomy" id="44386"/>
    <lineage>
        <taxon>Eukaryota</taxon>
        <taxon>Metazoa</taxon>
        <taxon>Ecdysozoa</taxon>
        <taxon>Arthropoda</taxon>
        <taxon>Chelicerata</taxon>
        <taxon>Arachnida</taxon>
        <taxon>Acari</taxon>
        <taxon>Parasitiformes</taxon>
        <taxon>Ixodida</taxon>
        <taxon>Ixodoidea</taxon>
        <taxon>Ixodidae</taxon>
        <taxon>Haemaphysalinae</taxon>
        <taxon>Haemaphysalis</taxon>
    </lineage>
</organism>
<proteinExistence type="predicted"/>
<reference evidence="2 3" key="1">
    <citation type="journal article" date="2020" name="Cell">
        <title>Large-Scale Comparative Analyses of Tick Genomes Elucidate Their Genetic Diversity and Vector Capacities.</title>
        <authorList>
            <consortium name="Tick Genome and Microbiome Consortium (TIGMIC)"/>
            <person name="Jia N."/>
            <person name="Wang J."/>
            <person name="Shi W."/>
            <person name="Du L."/>
            <person name="Sun Y."/>
            <person name="Zhan W."/>
            <person name="Jiang J.F."/>
            <person name="Wang Q."/>
            <person name="Zhang B."/>
            <person name="Ji P."/>
            <person name="Bell-Sakyi L."/>
            <person name="Cui X.M."/>
            <person name="Yuan T.T."/>
            <person name="Jiang B.G."/>
            <person name="Yang W.F."/>
            <person name="Lam T.T."/>
            <person name="Chang Q.C."/>
            <person name="Ding S.J."/>
            <person name="Wang X.J."/>
            <person name="Zhu J.G."/>
            <person name="Ruan X.D."/>
            <person name="Zhao L."/>
            <person name="Wei J.T."/>
            <person name="Ye R.Z."/>
            <person name="Que T.C."/>
            <person name="Du C.H."/>
            <person name="Zhou Y.H."/>
            <person name="Cheng J.X."/>
            <person name="Dai P.F."/>
            <person name="Guo W.B."/>
            <person name="Han X.H."/>
            <person name="Huang E.J."/>
            <person name="Li L.F."/>
            <person name="Wei W."/>
            <person name="Gao Y.C."/>
            <person name="Liu J.Z."/>
            <person name="Shao H.Z."/>
            <person name="Wang X."/>
            <person name="Wang C.C."/>
            <person name="Yang T.C."/>
            <person name="Huo Q.B."/>
            <person name="Li W."/>
            <person name="Chen H.Y."/>
            <person name="Chen S.E."/>
            <person name="Zhou L.G."/>
            <person name="Ni X.B."/>
            <person name="Tian J.H."/>
            <person name="Sheng Y."/>
            <person name="Liu T."/>
            <person name="Pan Y.S."/>
            <person name="Xia L.Y."/>
            <person name="Li J."/>
            <person name="Zhao F."/>
            <person name="Cao W.C."/>
        </authorList>
    </citation>
    <scope>NUCLEOTIDE SEQUENCE [LARGE SCALE GENOMIC DNA]</scope>
    <source>
        <strain evidence="2">HaeL-2018</strain>
    </source>
</reference>
<keyword evidence="3" id="KW-1185">Reference proteome</keyword>